<evidence type="ECO:0008006" key="3">
    <source>
        <dbReference type="Google" id="ProtNLM"/>
    </source>
</evidence>
<organism evidence="1 2">
    <name type="scientific">Halobacillus aidingensis</name>
    <dbReference type="NCBI Taxonomy" id="240303"/>
    <lineage>
        <taxon>Bacteria</taxon>
        <taxon>Bacillati</taxon>
        <taxon>Bacillota</taxon>
        <taxon>Bacilli</taxon>
        <taxon>Bacillales</taxon>
        <taxon>Bacillaceae</taxon>
        <taxon>Halobacillus</taxon>
    </lineage>
</organism>
<dbReference type="EMBL" id="FNIZ01000035">
    <property type="protein sequence ID" value="SDP77461.1"/>
    <property type="molecule type" value="Genomic_DNA"/>
</dbReference>
<dbReference type="STRING" id="240303.SAMN05421677_13515"/>
<keyword evidence="2" id="KW-1185">Reference proteome</keyword>
<dbReference type="RefSeq" id="WP_089654875.1">
    <property type="nucleotide sequence ID" value="NZ_FNIZ01000035.1"/>
</dbReference>
<dbReference type="Proteomes" id="UP000198860">
    <property type="component" value="Unassembled WGS sequence"/>
</dbReference>
<dbReference type="OrthoDB" id="2706506at2"/>
<dbReference type="AlphaFoldDB" id="A0A1H0VGI1"/>
<proteinExistence type="predicted"/>
<protein>
    <recommendedName>
        <fullName evidence="3">Hydrolase</fullName>
    </recommendedName>
</protein>
<sequence>MEKDKYYINMGTREISLNHDGNNDDFTIYATEEEVKALREVFDEIYNADAESFWRSHVPFNPYHNDQANDEADLDMKKAFQKIYDLGDETTKHHITEMGVLNE</sequence>
<reference evidence="2" key="1">
    <citation type="submission" date="2016-10" db="EMBL/GenBank/DDBJ databases">
        <authorList>
            <person name="Varghese N."/>
            <person name="Submissions S."/>
        </authorList>
    </citation>
    <scope>NUCLEOTIDE SEQUENCE [LARGE SCALE GENOMIC DNA]</scope>
    <source>
        <strain evidence="2">CGMCC 1.3703</strain>
    </source>
</reference>
<evidence type="ECO:0000313" key="2">
    <source>
        <dbReference type="Proteomes" id="UP000198860"/>
    </source>
</evidence>
<gene>
    <name evidence="1" type="ORF">SAMN05421677_13515</name>
</gene>
<name>A0A1H0VGI1_HALAD</name>
<accession>A0A1H0VGI1</accession>
<evidence type="ECO:0000313" key="1">
    <source>
        <dbReference type="EMBL" id="SDP77461.1"/>
    </source>
</evidence>